<evidence type="ECO:0000313" key="10">
    <source>
        <dbReference type="Proteomes" id="UP000719412"/>
    </source>
</evidence>
<feature type="domain" description="Sulfatase N-terminal" evidence="8">
    <location>
        <begin position="71"/>
        <end position="210"/>
    </location>
</feature>
<dbReference type="PANTHER" id="PTHR10342">
    <property type="entry name" value="ARYLSULFATASE"/>
    <property type="match status" value="1"/>
</dbReference>
<feature type="compositionally biased region" description="Polar residues" evidence="7">
    <location>
        <begin position="355"/>
        <end position="364"/>
    </location>
</feature>
<dbReference type="EMBL" id="JABDTM020027287">
    <property type="protein sequence ID" value="KAH0810745.1"/>
    <property type="molecule type" value="Genomic_DNA"/>
</dbReference>
<evidence type="ECO:0000256" key="7">
    <source>
        <dbReference type="SAM" id="MobiDB-lite"/>
    </source>
</evidence>
<dbReference type="PANTHER" id="PTHR10342:SF273">
    <property type="entry name" value="RE14504P"/>
    <property type="match status" value="1"/>
</dbReference>
<evidence type="ECO:0000256" key="1">
    <source>
        <dbReference type="ARBA" id="ARBA00001913"/>
    </source>
</evidence>
<dbReference type="Pfam" id="PF00884">
    <property type="entry name" value="Sulfatase"/>
    <property type="match status" value="1"/>
</dbReference>
<feature type="region of interest" description="Disordered" evidence="7">
    <location>
        <begin position="337"/>
        <end position="364"/>
    </location>
</feature>
<dbReference type="InterPro" id="IPR047115">
    <property type="entry name" value="ARSB"/>
</dbReference>
<keyword evidence="3" id="KW-0479">Metal-binding</keyword>
<keyword evidence="10" id="KW-1185">Reference proteome</keyword>
<name>A0A8J6H2T7_TENMO</name>
<dbReference type="PROSITE" id="PS00149">
    <property type="entry name" value="SULFATASE_2"/>
    <property type="match status" value="1"/>
</dbReference>
<proteinExistence type="inferred from homology"/>
<evidence type="ECO:0000256" key="3">
    <source>
        <dbReference type="ARBA" id="ARBA00022723"/>
    </source>
</evidence>
<dbReference type="PROSITE" id="PS00523">
    <property type="entry name" value="SULFATASE_1"/>
    <property type="match status" value="1"/>
</dbReference>
<reference evidence="9" key="2">
    <citation type="submission" date="2021-08" db="EMBL/GenBank/DDBJ databases">
        <authorList>
            <person name="Eriksson T."/>
        </authorList>
    </citation>
    <scope>NUCLEOTIDE SEQUENCE</scope>
    <source>
        <strain evidence="9">Stoneville</strain>
        <tissue evidence="9">Whole head</tissue>
    </source>
</reference>
<comment type="similarity">
    <text evidence="2">Belongs to the sulfatase family.</text>
</comment>
<dbReference type="Gene3D" id="3.40.720.10">
    <property type="entry name" value="Alkaline Phosphatase, subunit A"/>
    <property type="match status" value="2"/>
</dbReference>
<dbReference type="GO" id="GO:0046872">
    <property type="term" value="F:metal ion binding"/>
    <property type="evidence" value="ECO:0007669"/>
    <property type="project" value="UniProtKB-KW"/>
</dbReference>
<reference evidence="9" key="1">
    <citation type="journal article" date="2020" name="J Insects Food Feed">
        <title>The yellow mealworm (Tenebrio molitor) genome: a resource for the emerging insects as food and feed industry.</title>
        <authorList>
            <person name="Eriksson T."/>
            <person name="Andere A."/>
            <person name="Kelstrup H."/>
            <person name="Emery V."/>
            <person name="Picard C."/>
        </authorList>
    </citation>
    <scope>NUCLEOTIDE SEQUENCE</scope>
    <source>
        <strain evidence="9">Stoneville</strain>
        <tissue evidence="9">Whole head</tissue>
    </source>
</reference>
<feature type="region of interest" description="Disordered" evidence="7">
    <location>
        <begin position="547"/>
        <end position="569"/>
    </location>
</feature>
<keyword evidence="4" id="KW-0378">Hydrolase</keyword>
<dbReference type="Proteomes" id="UP000719412">
    <property type="component" value="Unassembled WGS sequence"/>
</dbReference>
<keyword evidence="5" id="KW-0106">Calcium</keyword>
<comment type="cofactor">
    <cofactor evidence="1">
        <name>Ca(2+)</name>
        <dbReference type="ChEBI" id="CHEBI:29108"/>
    </cofactor>
</comment>
<dbReference type="InterPro" id="IPR024607">
    <property type="entry name" value="Sulfatase_CS"/>
</dbReference>
<evidence type="ECO:0000259" key="8">
    <source>
        <dbReference type="Pfam" id="PF00884"/>
    </source>
</evidence>
<evidence type="ECO:0000256" key="6">
    <source>
        <dbReference type="ARBA" id="ARBA00023180"/>
    </source>
</evidence>
<evidence type="ECO:0000256" key="4">
    <source>
        <dbReference type="ARBA" id="ARBA00022801"/>
    </source>
</evidence>
<keyword evidence="6" id="KW-0325">Glycoprotein</keyword>
<dbReference type="InterPro" id="IPR000917">
    <property type="entry name" value="Sulfatase_N"/>
</dbReference>
<dbReference type="AlphaFoldDB" id="A0A8J6H2T7"/>
<evidence type="ECO:0000256" key="2">
    <source>
        <dbReference type="ARBA" id="ARBA00008779"/>
    </source>
</evidence>
<evidence type="ECO:0000256" key="5">
    <source>
        <dbReference type="ARBA" id="ARBA00022837"/>
    </source>
</evidence>
<protein>
    <recommendedName>
        <fullName evidence="8">Sulfatase N-terminal domain-containing protein</fullName>
    </recommendedName>
</protein>
<organism evidence="9 10">
    <name type="scientific">Tenebrio molitor</name>
    <name type="common">Yellow mealworm beetle</name>
    <dbReference type="NCBI Taxonomy" id="7067"/>
    <lineage>
        <taxon>Eukaryota</taxon>
        <taxon>Metazoa</taxon>
        <taxon>Ecdysozoa</taxon>
        <taxon>Arthropoda</taxon>
        <taxon>Hexapoda</taxon>
        <taxon>Insecta</taxon>
        <taxon>Pterygota</taxon>
        <taxon>Neoptera</taxon>
        <taxon>Endopterygota</taxon>
        <taxon>Coleoptera</taxon>
        <taxon>Polyphaga</taxon>
        <taxon>Cucujiformia</taxon>
        <taxon>Tenebrionidae</taxon>
        <taxon>Tenebrio</taxon>
    </lineage>
</organism>
<gene>
    <name evidence="9" type="ORF">GEV33_012047</name>
</gene>
<dbReference type="SUPFAM" id="SSF53649">
    <property type="entry name" value="Alkaline phosphatase-like"/>
    <property type="match status" value="1"/>
</dbReference>
<dbReference type="InterPro" id="IPR017850">
    <property type="entry name" value="Alkaline_phosphatase_core_sf"/>
</dbReference>
<sequence>MNCSDKKQWGESVLYPSATLDPCRYRSCRKENLARDRFCSDSFASCTLSNKSTLINRPKIRLNRRPLPRLNIVVIVADDVKPNYIGLRGSNQIPTPNIEALGYNGIILGKFYTQASCTPSRAVFLTGNYPIRTGLQGTPIVAGQNRSLPRSMPLMPEIFKKLGYETYLVGKWHLDSAYRSSTPTNKEFDTHFGYWNRYRRDRDVSTGQKFPKQKPCCGLAFRKRKVSTCTIDWSPLGPAGATGHAGRGGIEPGVPDADSTNTKYLYISDPRRAPSCSSLRYYFNLSDSEIVNLLDQSMGTVVKRLAERNMLENSIVLFFSVNGAHIIGDYGNTGSNSPLRGSLAGGNPRDHRPSTESTNGTSQRTEMLVDIDEIENRRAIITNYGRYKLVEGTLMNGQFDGYHGDSGRSNRVPPYDTDAVLLSDVNLAIQSTTDPVLLPYHLLKVRFELDLSWYRKKNYTPRINCSYSCLFDLLKMRIEEFTKLVVPRKHMNVDPGSNPVNYNTLCTWFDDSCCVKTPNNTTSTLEWYQNVNTTSGLAARASGLTADVSRPGGEMTRESATPEGSLCVGGERRREKSRYEWRI</sequence>
<accession>A0A8J6H2T7</accession>
<dbReference type="GO" id="GO:0008484">
    <property type="term" value="F:sulfuric ester hydrolase activity"/>
    <property type="evidence" value="ECO:0007669"/>
    <property type="project" value="InterPro"/>
</dbReference>
<comment type="caution">
    <text evidence="9">The sequence shown here is derived from an EMBL/GenBank/DDBJ whole genome shotgun (WGS) entry which is preliminary data.</text>
</comment>
<evidence type="ECO:0000313" key="9">
    <source>
        <dbReference type="EMBL" id="KAH0810745.1"/>
    </source>
</evidence>